<evidence type="ECO:0000313" key="2">
    <source>
        <dbReference type="Proteomes" id="UP000239504"/>
    </source>
</evidence>
<dbReference type="AlphaFoldDB" id="A0A2S7K2L2"/>
<dbReference type="EMBL" id="PJCH01000011">
    <property type="protein sequence ID" value="PQA86744.1"/>
    <property type="molecule type" value="Genomic_DNA"/>
</dbReference>
<dbReference type="Proteomes" id="UP000239504">
    <property type="component" value="Unassembled WGS sequence"/>
</dbReference>
<accession>A0A2S7K2L2</accession>
<organism evidence="1 2">
    <name type="scientific">Hyphococcus luteus</name>
    <dbReference type="NCBI Taxonomy" id="2058213"/>
    <lineage>
        <taxon>Bacteria</taxon>
        <taxon>Pseudomonadati</taxon>
        <taxon>Pseudomonadota</taxon>
        <taxon>Alphaproteobacteria</taxon>
        <taxon>Parvularculales</taxon>
        <taxon>Parvularculaceae</taxon>
        <taxon>Hyphococcus</taxon>
    </lineage>
</organism>
<protein>
    <submittedName>
        <fullName evidence="1">Uncharacterized protein</fullName>
    </submittedName>
</protein>
<comment type="caution">
    <text evidence="1">The sequence shown here is derived from an EMBL/GenBank/DDBJ whole genome shotgun (WGS) entry which is preliminary data.</text>
</comment>
<name>A0A2S7K2L2_9PROT</name>
<sequence>MRGPARICKTGAPARPFDGPRPAFFGSLTAISSVPAGRGRLIFAAQAMIRTRRYQTLAAFP</sequence>
<proteinExistence type="predicted"/>
<keyword evidence="2" id="KW-1185">Reference proteome</keyword>
<evidence type="ECO:0000313" key="1">
    <source>
        <dbReference type="EMBL" id="PQA86744.1"/>
    </source>
</evidence>
<reference evidence="1 2" key="1">
    <citation type="submission" date="2017-12" db="EMBL/GenBank/DDBJ databases">
        <authorList>
            <person name="Hurst M.R.H."/>
        </authorList>
    </citation>
    <scope>NUCLEOTIDE SEQUENCE [LARGE SCALE GENOMIC DNA]</scope>
    <source>
        <strain evidence="1 2">SY-3-19</strain>
    </source>
</reference>
<gene>
    <name evidence="1" type="ORF">CW354_14740</name>
</gene>